<evidence type="ECO:0000259" key="6">
    <source>
        <dbReference type="PROSITE" id="PS51299"/>
    </source>
</evidence>
<dbReference type="Proteomes" id="UP000247702">
    <property type="component" value="Unassembled WGS sequence"/>
</dbReference>
<dbReference type="GO" id="GO:0033309">
    <property type="term" value="C:SBF transcription complex"/>
    <property type="evidence" value="ECO:0007669"/>
    <property type="project" value="TreeGrafter"/>
</dbReference>
<gene>
    <name evidence="7" type="ORF">RclHR1_16060005</name>
</gene>
<feature type="compositionally biased region" description="Polar residues" evidence="5">
    <location>
        <begin position="590"/>
        <end position="642"/>
    </location>
</feature>
<dbReference type="SMART" id="SM00248">
    <property type="entry name" value="ANK"/>
    <property type="match status" value="2"/>
</dbReference>
<evidence type="ECO:0000256" key="4">
    <source>
        <dbReference type="SAM" id="Coils"/>
    </source>
</evidence>
<dbReference type="FunFam" id="3.10.260.10:FF:000001">
    <property type="entry name" value="APSES transcription factor (MbpA)"/>
    <property type="match status" value="1"/>
</dbReference>
<dbReference type="InterPro" id="IPR018004">
    <property type="entry name" value="KilA/APSES_HTH"/>
</dbReference>
<dbReference type="InterPro" id="IPR036770">
    <property type="entry name" value="Ankyrin_rpt-contain_sf"/>
</dbReference>
<feature type="compositionally biased region" description="Low complexity" evidence="5">
    <location>
        <begin position="1"/>
        <end position="19"/>
    </location>
</feature>
<dbReference type="GO" id="GO:0030907">
    <property type="term" value="C:MBF transcription complex"/>
    <property type="evidence" value="ECO:0007669"/>
    <property type="project" value="TreeGrafter"/>
</dbReference>
<feature type="coiled-coil region" evidence="4">
    <location>
        <begin position="693"/>
        <end position="720"/>
    </location>
</feature>
<dbReference type="GO" id="GO:0001228">
    <property type="term" value="F:DNA-binding transcription activator activity, RNA polymerase II-specific"/>
    <property type="evidence" value="ECO:0007669"/>
    <property type="project" value="UniProtKB-ARBA"/>
</dbReference>
<dbReference type="InterPro" id="IPR002110">
    <property type="entry name" value="Ankyrin_rpt"/>
</dbReference>
<keyword evidence="2 3" id="KW-0040">ANK repeat</keyword>
<dbReference type="SUPFAM" id="SSF54616">
    <property type="entry name" value="DNA-binding domain of Mlu1-box binding protein MBP1"/>
    <property type="match status" value="1"/>
</dbReference>
<comment type="caution">
    <text evidence="7">The sequence shown here is derived from an EMBL/GenBank/DDBJ whole genome shotgun (WGS) entry which is preliminary data.</text>
</comment>
<dbReference type="AlphaFoldDB" id="A0A2Z6QVY0"/>
<keyword evidence="1" id="KW-0677">Repeat</keyword>
<dbReference type="Pfam" id="PF00023">
    <property type="entry name" value="Ank"/>
    <property type="match status" value="1"/>
</dbReference>
<dbReference type="PROSITE" id="PS51299">
    <property type="entry name" value="HTH_APSES"/>
    <property type="match status" value="1"/>
</dbReference>
<dbReference type="GO" id="GO:0003677">
    <property type="term" value="F:DNA binding"/>
    <property type="evidence" value="ECO:0007669"/>
    <property type="project" value="InterPro"/>
</dbReference>
<evidence type="ECO:0000256" key="5">
    <source>
        <dbReference type="SAM" id="MobiDB-lite"/>
    </source>
</evidence>
<dbReference type="InterPro" id="IPR051642">
    <property type="entry name" value="SWI6-like"/>
</dbReference>
<dbReference type="Gene3D" id="3.10.260.10">
    <property type="entry name" value="Transcription regulator HTH, APSES-type DNA-binding domain"/>
    <property type="match status" value="1"/>
</dbReference>
<feature type="repeat" description="ANK" evidence="3">
    <location>
        <begin position="280"/>
        <end position="312"/>
    </location>
</feature>
<dbReference type="InterPro" id="IPR003163">
    <property type="entry name" value="Tscrpt_reg_HTH_APSES-type"/>
</dbReference>
<evidence type="ECO:0000313" key="7">
    <source>
        <dbReference type="EMBL" id="GBB89394.1"/>
    </source>
</evidence>
<dbReference type="SUPFAM" id="SSF48403">
    <property type="entry name" value="Ankyrin repeat"/>
    <property type="match status" value="1"/>
</dbReference>
<evidence type="ECO:0000313" key="8">
    <source>
        <dbReference type="Proteomes" id="UP000247702"/>
    </source>
</evidence>
<keyword evidence="4" id="KW-0175">Coiled coil</keyword>
<dbReference type="InterPro" id="IPR036887">
    <property type="entry name" value="HTH_APSES_sf"/>
</dbReference>
<evidence type="ECO:0000256" key="1">
    <source>
        <dbReference type="ARBA" id="ARBA00022737"/>
    </source>
</evidence>
<feature type="region of interest" description="Disordered" evidence="5">
    <location>
        <begin position="559"/>
        <end position="642"/>
    </location>
</feature>
<evidence type="ECO:0000256" key="2">
    <source>
        <dbReference type="ARBA" id="ARBA00023043"/>
    </source>
</evidence>
<feature type="region of interest" description="Disordered" evidence="5">
    <location>
        <begin position="657"/>
        <end position="676"/>
    </location>
</feature>
<proteinExistence type="predicted"/>
<dbReference type="Pfam" id="PF04383">
    <property type="entry name" value="KilA-N"/>
    <property type="match status" value="1"/>
</dbReference>
<organism evidence="7 8">
    <name type="scientific">Rhizophagus clarus</name>
    <dbReference type="NCBI Taxonomy" id="94130"/>
    <lineage>
        <taxon>Eukaryota</taxon>
        <taxon>Fungi</taxon>
        <taxon>Fungi incertae sedis</taxon>
        <taxon>Mucoromycota</taxon>
        <taxon>Glomeromycotina</taxon>
        <taxon>Glomeromycetes</taxon>
        <taxon>Glomerales</taxon>
        <taxon>Glomeraceae</taxon>
        <taxon>Rhizophagus</taxon>
    </lineage>
</organism>
<protein>
    <recommendedName>
        <fullName evidence="6">HTH APSES-type domain-containing protein</fullName>
    </recommendedName>
</protein>
<dbReference type="PROSITE" id="PS50297">
    <property type="entry name" value="ANK_REP_REGION"/>
    <property type="match status" value="1"/>
</dbReference>
<evidence type="ECO:0000256" key="3">
    <source>
        <dbReference type="PROSITE-ProRule" id="PRU00023"/>
    </source>
</evidence>
<dbReference type="PANTHER" id="PTHR43828">
    <property type="entry name" value="ASPARAGINASE"/>
    <property type="match status" value="1"/>
</dbReference>
<sequence>MDITAPSISTASTSTSDTSNENLNNASTPPPKSPTIISTSLLATPSTPISTIPEVSSQIPRPNSGPIYSAVYSGVPVYEFLVRDVAVMRRRPDSYLNATQILKVAGLEKGKRTKIIEKEVLTGEHEKVQGGYGKYQGTWVPFERGKELAEQYGVLEILRPLLEYQPPKHDVPYSSSPYTPTKEQAMAALRRRNAQNNQNNNNNIVNGVPNGSVNFGHEEATERSEVSEPIQTISEIEDEERLRSILLAIYCNEDPSSIPELIAQVCSPSPTDYDLVLDEGGHTSLHWAAALGRLQIVELLLSKGSNSQKANYDGESVLVRSVLTTANYEAQTFPSIIELLRDNIHMTDKDNRSVFHHLALSGAVKGHCAPAKYYMDCLYEWITSHNFDISAVLNIQDSNGDTALNLATRLKQTHMCRQLQEMGANRQIENKVGLRPSDYSPNAAEQMEIDEIQENGQPQSTETIIDVFTQPDTTTYSNPRKRNREVVEVIHKMIEDAENEWIEQIRTKDEQINNTRNKYNRDSRLLIEAQRNMQWYRSQEKEYDETETRIKFLETVLRSERDEDQEDSALRKRQKLTHLNGNDSNDKLSVASTTISSPITQLPPIETTSSEPMDTVQTTTTDGSCNDSVSTSSVPNTDSLSTENTLIEQSKLPEIIITPPNDAAPPPLAQTHPITPTTMISRSTSDEMIDGEIRSLQAQIAAYIRDQELLKQEIEALAANTDRSEMQYKGIIASCCKLDIDKVDDFVESIISAIENDSNELNRDHIGAFMNKVRGSESLI</sequence>
<dbReference type="SMART" id="SM01252">
    <property type="entry name" value="KilA-N"/>
    <property type="match status" value="1"/>
</dbReference>
<name>A0A2Z6QVY0_9GLOM</name>
<feature type="domain" description="HTH APSES-type" evidence="6">
    <location>
        <begin position="67"/>
        <end position="173"/>
    </location>
</feature>
<feature type="region of interest" description="Disordered" evidence="5">
    <location>
        <begin position="1"/>
        <end position="35"/>
    </location>
</feature>
<accession>A0A2Z6QVY0</accession>
<feature type="repeat" description="ANK" evidence="3">
    <location>
        <begin position="399"/>
        <end position="431"/>
    </location>
</feature>
<reference evidence="7 8" key="1">
    <citation type="submission" date="2017-11" db="EMBL/GenBank/DDBJ databases">
        <title>The genome of Rhizophagus clarus HR1 reveals common genetic basis of auxotrophy among arbuscular mycorrhizal fungi.</title>
        <authorList>
            <person name="Kobayashi Y."/>
        </authorList>
    </citation>
    <scope>NUCLEOTIDE SEQUENCE [LARGE SCALE GENOMIC DNA]</scope>
    <source>
        <strain evidence="7 8">HR1</strain>
    </source>
</reference>
<dbReference type="Gene3D" id="1.25.40.20">
    <property type="entry name" value="Ankyrin repeat-containing domain"/>
    <property type="match status" value="1"/>
</dbReference>
<dbReference type="STRING" id="94130.A0A2Z6QVY0"/>
<dbReference type="PANTHER" id="PTHR43828:SF3">
    <property type="entry name" value="CHROMO DOMAIN-CONTAINING PROTEIN"/>
    <property type="match status" value="1"/>
</dbReference>
<keyword evidence="8" id="KW-1185">Reference proteome</keyword>
<dbReference type="PROSITE" id="PS50088">
    <property type="entry name" value="ANK_REPEAT"/>
    <property type="match status" value="2"/>
</dbReference>
<dbReference type="EMBL" id="BEXD01000676">
    <property type="protein sequence ID" value="GBB89394.1"/>
    <property type="molecule type" value="Genomic_DNA"/>
</dbReference>